<dbReference type="EMBL" id="SBIQ01000015">
    <property type="protein sequence ID" value="KAF7684415.1"/>
    <property type="molecule type" value="Genomic_DNA"/>
</dbReference>
<reference evidence="1 2" key="1">
    <citation type="submission" date="2019-01" db="EMBL/GenBank/DDBJ databases">
        <title>Genomes sequencing and comparative genomics of infectious freshwater microsporidia, Cucumispora dikerogammari and Thelohania contejeani.</title>
        <authorList>
            <person name="Cormier A."/>
            <person name="Giraud I."/>
            <person name="Wattier R."/>
            <person name="Teixeira M."/>
            <person name="Grandjean F."/>
            <person name="Rigaud T."/>
            <person name="Cordaux R."/>
        </authorList>
    </citation>
    <scope>NUCLEOTIDE SEQUENCE [LARGE SCALE GENOMIC DNA]</scope>
    <source>
        <strain evidence="1">T1</strain>
        <tissue evidence="1">Spores</tissue>
    </source>
</reference>
<accession>A0ABQ7I1S9</accession>
<evidence type="ECO:0000313" key="2">
    <source>
        <dbReference type="Proteomes" id="UP001516464"/>
    </source>
</evidence>
<keyword evidence="2" id="KW-1185">Reference proteome</keyword>
<gene>
    <name evidence="1" type="ORF">TCON_0393</name>
</gene>
<proteinExistence type="predicted"/>
<evidence type="ECO:0000313" key="1">
    <source>
        <dbReference type="EMBL" id="KAF7684415.1"/>
    </source>
</evidence>
<organism evidence="1 2">
    <name type="scientific">Astathelohania contejeani</name>
    <dbReference type="NCBI Taxonomy" id="164912"/>
    <lineage>
        <taxon>Eukaryota</taxon>
        <taxon>Fungi</taxon>
        <taxon>Fungi incertae sedis</taxon>
        <taxon>Microsporidia</taxon>
        <taxon>Astathelohaniidae</taxon>
        <taxon>Astathelohania</taxon>
    </lineage>
</organism>
<sequence>MRKLNLTPEKPHKMAEDIVSLNELSRIYKKKIEIYVKRKSKDVNINTLNHIAEIYTESYLVSYQLRIRLSQIKIGTTGQKCRKNQTPLAKNSISTSPIQMSRIHFLLLKS</sequence>
<name>A0ABQ7I1S9_9MICR</name>
<protein>
    <submittedName>
        <fullName evidence="1">Uncharacterized protein</fullName>
    </submittedName>
</protein>
<dbReference type="Proteomes" id="UP001516464">
    <property type="component" value="Unassembled WGS sequence"/>
</dbReference>
<comment type="caution">
    <text evidence="1">The sequence shown here is derived from an EMBL/GenBank/DDBJ whole genome shotgun (WGS) entry which is preliminary data.</text>
</comment>